<protein>
    <submittedName>
        <fullName evidence="1">Uncharacterized protein</fullName>
    </submittedName>
</protein>
<evidence type="ECO:0000313" key="2">
    <source>
        <dbReference type="Proteomes" id="UP000628109"/>
    </source>
</evidence>
<keyword evidence="2" id="KW-1185">Reference proteome</keyword>
<sequence length="207" mass="22639">MSEPAVGAVIVNHINELEAALRYAHSTMEPMLEKAVANVMEEKRHELGWAGEAPADFDETQWLAPEEWRMDGAVANDDFYLSFVLDTRSCIDGNEPETWVGTIAGFAGAGISLSAATDALKQRPWKALMKSQRALLDELVGKGFLCDPKTGDIALTISINREDLAAGFEDVSLETALEPIVVAIERINTARPELDRLVDAIKQNADK</sequence>
<evidence type="ECO:0000313" key="1">
    <source>
        <dbReference type="EMBL" id="GGA01596.1"/>
    </source>
</evidence>
<gene>
    <name evidence="1" type="ORF">GCM10019071_35280</name>
</gene>
<comment type="caution">
    <text evidence="1">The sequence shown here is derived from an EMBL/GenBank/DDBJ whole genome shotgun (WGS) entry which is preliminary data.</text>
</comment>
<organism evidence="1 2">
    <name type="scientific">Sphingobium fuliginis (strain ATCC 27551)</name>
    <dbReference type="NCBI Taxonomy" id="336203"/>
    <lineage>
        <taxon>Bacteria</taxon>
        <taxon>Pseudomonadati</taxon>
        <taxon>Pseudomonadota</taxon>
        <taxon>Alphaproteobacteria</taxon>
        <taxon>Sphingomonadales</taxon>
        <taxon>Sphingomonadaceae</taxon>
        <taxon>Sphingobium</taxon>
    </lineage>
</organism>
<name>A0ABQ1F781_SPHSA</name>
<reference evidence="2" key="1">
    <citation type="journal article" date="2019" name="Int. J. Syst. Evol. Microbiol.">
        <title>The Global Catalogue of Microorganisms (GCM) 10K type strain sequencing project: providing services to taxonomists for standard genome sequencing and annotation.</title>
        <authorList>
            <consortium name="The Broad Institute Genomics Platform"/>
            <consortium name="The Broad Institute Genome Sequencing Center for Infectious Disease"/>
            <person name="Wu L."/>
            <person name="Ma J."/>
        </authorList>
    </citation>
    <scope>NUCLEOTIDE SEQUENCE [LARGE SCALE GENOMIC DNA]</scope>
    <source>
        <strain evidence="2">CCM 7327</strain>
    </source>
</reference>
<proteinExistence type="predicted"/>
<dbReference type="Proteomes" id="UP000628109">
    <property type="component" value="Unassembled WGS sequence"/>
</dbReference>
<dbReference type="EMBL" id="BMDU01000009">
    <property type="protein sequence ID" value="GGA01596.1"/>
    <property type="molecule type" value="Genomic_DNA"/>
</dbReference>
<accession>A0ABQ1F781</accession>
<dbReference type="RefSeq" id="WP_065847197.1">
    <property type="nucleotide sequence ID" value="NZ_BMDU01000009.1"/>
</dbReference>